<feature type="transmembrane region" description="Helical" evidence="5">
    <location>
        <begin position="12"/>
        <end position="36"/>
    </location>
</feature>
<evidence type="ECO:0000313" key="7">
    <source>
        <dbReference type="Proteomes" id="UP000504603"/>
    </source>
</evidence>
<dbReference type="GO" id="GO:0012505">
    <property type="term" value="C:endomembrane system"/>
    <property type="evidence" value="ECO:0007669"/>
    <property type="project" value="TreeGrafter"/>
</dbReference>
<organism evidence="7 8">
    <name type="scientific">Momordica charantia</name>
    <name type="common">Bitter gourd</name>
    <name type="synonym">Balsam pear</name>
    <dbReference type="NCBI Taxonomy" id="3673"/>
    <lineage>
        <taxon>Eukaryota</taxon>
        <taxon>Viridiplantae</taxon>
        <taxon>Streptophyta</taxon>
        <taxon>Embryophyta</taxon>
        <taxon>Tracheophyta</taxon>
        <taxon>Spermatophyta</taxon>
        <taxon>Magnoliopsida</taxon>
        <taxon>eudicotyledons</taxon>
        <taxon>Gunneridae</taxon>
        <taxon>Pentapetalae</taxon>
        <taxon>rosids</taxon>
        <taxon>fabids</taxon>
        <taxon>Cucurbitales</taxon>
        <taxon>Cucurbitaceae</taxon>
        <taxon>Momordiceae</taxon>
        <taxon>Momordica</taxon>
    </lineage>
</organism>
<keyword evidence="5" id="KW-0472">Membrane</keyword>
<evidence type="ECO:0000256" key="1">
    <source>
        <dbReference type="ARBA" id="ARBA00004116"/>
    </source>
</evidence>
<dbReference type="KEGG" id="mcha:111021854"/>
<keyword evidence="3" id="KW-0926">Vacuole</keyword>
<sequence>MAETRGIRRRPAKVGGGVWVAALSSLLLAISLQVILLCPISPSPHPLQLPSPAAVFPLNRRLQEVTKLGHGFLKDPEDICVDAQGILYAATRDGWIKRLHPNGSWENWKNTHSRTLLGIAPSNSDHGGIIVCDADKGILKVNEQDGFSVLVSSHVNQTRIISFADDVVEAADGCLYFSDASSKFGLHNWYLDFLEAKPHGRLLKYDPSSNHISTLLDNLHFANGVALSADQHYVVVCETFKYRCVKYWLKGEKEGETEIFVDNLPGAPDNINLAPDGSFWIALIQPIRDGSELFVRSKIVRQIVASFPKLKLYEVLNGARRRAMVVKVDADGRILTKLDDPNGKVISFVTSALEFHHHLYLGSLNANFLGVLPLTLP</sequence>
<gene>
    <name evidence="8" type="primary">LOC111021854</name>
</gene>
<evidence type="ECO:0000256" key="3">
    <source>
        <dbReference type="ARBA" id="ARBA00022554"/>
    </source>
</evidence>
<keyword evidence="5" id="KW-1133">Transmembrane helix</keyword>
<evidence type="ECO:0000313" key="8">
    <source>
        <dbReference type="RefSeq" id="XP_022154642.1"/>
    </source>
</evidence>
<dbReference type="AlphaFoldDB" id="A0A6J1DM74"/>
<dbReference type="InterPro" id="IPR011042">
    <property type="entry name" value="6-blade_b-propeller_TolB-like"/>
</dbReference>
<dbReference type="Proteomes" id="UP000504603">
    <property type="component" value="Unplaced"/>
</dbReference>
<feature type="domain" description="Strictosidine synthase conserved region" evidence="6">
    <location>
        <begin position="168"/>
        <end position="252"/>
    </location>
</feature>
<dbReference type="RefSeq" id="XP_022154642.1">
    <property type="nucleotide sequence ID" value="XM_022298950.1"/>
</dbReference>
<dbReference type="GO" id="GO:0005773">
    <property type="term" value="C:vacuole"/>
    <property type="evidence" value="ECO:0007669"/>
    <property type="project" value="UniProtKB-SubCell"/>
</dbReference>
<reference evidence="8" key="1">
    <citation type="submission" date="2025-08" db="UniProtKB">
        <authorList>
            <consortium name="RefSeq"/>
        </authorList>
    </citation>
    <scope>IDENTIFICATION</scope>
    <source>
        <strain evidence="8">OHB3-1</strain>
    </source>
</reference>
<name>A0A6J1DM74_MOMCH</name>
<dbReference type="PANTHER" id="PTHR10426">
    <property type="entry name" value="STRICTOSIDINE SYNTHASE-RELATED"/>
    <property type="match status" value="1"/>
</dbReference>
<evidence type="ECO:0000256" key="4">
    <source>
        <dbReference type="ARBA" id="ARBA00023180"/>
    </source>
</evidence>
<dbReference type="Pfam" id="PF20067">
    <property type="entry name" value="SSL_N"/>
    <property type="match status" value="1"/>
</dbReference>
<proteinExistence type="inferred from homology"/>
<dbReference type="OrthoDB" id="5307922at2759"/>
<keyword evidence="5" id="KW-0812">Transmembrane</keyword>
<evidence type="ECO:0000256" key="2">
    <source>
        <dbReference type="ARBA" id="ARBA00009191"/>
    </source>
</evidence>
<evidence type="ECO:0000259" key="6">
    <source>
        <dbReference type="Pfam" id="PF03088"/>
    </source>
</evidence>
<dbReference type="PANTHER" id="PTHR10426:SF68">
    <property type="entry name" value="OS07G0614000 PROTEIN"/>
    <property type="match status" value="1"/>
</dbReference>
<dbReference type="Pfam" id="PF03088">
    <property type="entry name" value="Str_synth"/>
    <property type="match status" value="1"/>
</dbReference>
<dbReference type="GeneID" id="111021854"/>
<dbReference type="GO" id="GO:0016787">
    <property type="term" value="F:hydrolase activity"/>
    <property type="evidence" value="ECO:0007669"/>
    <property type="project" value="TreeGrafter"/>
</dbReference>
<comment type="subcellular location">
    <subcellularLocation>
        <location evidence="1">Vacuole</location>
    </subcellularLocation>
</comment>
<dbReference type="FunFam" id="2.120.10.30:FF:000066">
    <property type="entry name" value="ABC transporter permease protein"/>
    <property type="match status" value="1"/>
</dbReference>
<protein>
    <submittedName>
        <fullName evidence="8">Protein STRICTOSIDINE SYNTHASE-LIKE 4-like</fullName>
    </submittedName>
</protein>
<evidence type="ECO:0000256" key="5">
    <source>
        <dbReference type="SAM" id="Phobius"/>
    </source>
</evidence>
<keyword evidence="4" id="KW-0325">Glycoprotein</keyword>
<dbReference type="Gene3D" id="2.120.10.30">
    <property type="entry name" value="TolB, C-terminal domain"/>
    <property type="match status" value="1"/>
</dbReference>
<keyword evidence="7" id="KW-1185">Reference proteome</keyword>
<dbReference type="SUPFAM" id="SSF63829">
    <property type="entry name" value="Calcium-dependent phosphotriesterase"/>
    <property type="match status" value="1"/>
</dbReference>
<accession>A0A6J1DM74</accession>
<comment type="similarity">
    <text evidence="2">Belongs to the strictosidine synthase family.</text>
</comment>
<dbReference type="InterPro" id="IPR018119">
    <property type="entry name" value="Strictosidine_synth_cons-reg"/>
</dbReference>